<organism evidence="3 4">
    <name type="scientific">Saccharothrix violaceirubra</name>
    <dbReference type="NCBI Taxonomy" id="413306"/>
    <lineage>
        <taxon>Bacteria</taxon>
        <taxon>Bacillati</taxon>
        <taxon>Actinomycetota</taxon>
        <taxon>Actinomycetes</taxon>
        <taxon>Pseudonocardiales</taxon>
        <taxon>Pseudonocardiaceae</taxon>
        <taxon>Saccharothrix</taxon>
    </lineage>
</organism>
<dbReference type="RefSeq" id="WP_221447314.1">
    <property type="nucleotide sequence ID" value="NZ_BAABAI010000022.1"/>
</dbReference>
<dbReference type="PANTHER" id="PTHR34820">
    <property type="entry name" value="INNER MEMBRANE PROTEIN YEBZ"/>
    <property type="match status" value="1"/>
</dbReference>
<dbReference type="EMBL" id="JACHJS010000001">
    <property type="protein sequence ID" value="MBB4966812.1"/>
    <property type="molecule type" value="Genomic_DNA"/>
</dbReference>
<comment type="subcellular location">
    <subcellularLocation>
        <location evidence="1">Cell envelope</location>
    </subcellularLocation>
</comment>
<proteinExistence type="predicted"/>
<name>A0A7W7WX82_9PSEU</name>
<comment type="caution">
    <text evidence="3">The sequence shown here is derived from an EMBL/GenBank/DDBJ whole genome shotgun (WGS) entry which is preliminary data.</text>
</comment>
<evidence type="ECO:0000313" key="4">
    <source>
        <dbReference type="Proteomes" id="UP000542674"/>
    </source>
</evidence>
<sequence>MIDIWTIVRFLHVLGAIIWVGGQLTITIVVLPPVRRMLSADDRAGMLRTVGKRFAIITMAVFLPNQVTTGVLLAWQHGVTWATLLQPGYGRILAAKLLLFTLVMVAAALHGIAQARHQPGKARAASITALVGSLGVILLATALAESTAH</sequence>
<dbReference type="Proteomes" id="UP000542674">
    <property type="component" value="Unassembled WGS sequence"/>
</dbReference>
<evidence type="ECO:0000313" key="3">
    <source>
        <dbReference type="EMBL" id="MBB4966812.1"/>
    </source>
</evidence>
<dbReference type="AlphaFoldDB" id="A0A7W7WX82"/>
<evidence type="ECO:0000256" key="2">
    <source>
        <dbReference type="SAM" id="Phobius"/>
    </source>
</evidence>
<dbReference type="GO" id="GO:0005886">
    <property type="term" value="C:plasma membrane"/>
    <property type="evidence" value="ECO:0007669"/>
    <property type="project" value="TreeGrafter"/>
</dbReference>
<dbReference type="PANTHER" id="PTHR34820:SF4">
    <property type="entry name" value="INNER MEMBRANE PROTEIN YEBZ"/>
    <property type="match status" value="1"/>
</dbReference>
<feature type="transmembrane region" description="Helical" evidence="2">
    <location>
        <begin position="124"/>
        <end position="144"/>
    </location>
</feature>
<keyword evidence="2" id="KW-1133">Transmembrane helix</keyword>
<keyword evidence="2" id="KW-0812">Transmembrane</keyword>
<feature type="transmembrane region" description="Helical" evidence="2">
    <location>
        <begin position="88"/>
        <end position="112"/>
    </location>
</feature>
<evidence type="ECO:0000256" key="1">
    <source>
        <dbReference type="ARBA" id="ARBA00004196"/>
    </source>
</evidence>
<keyword evidence="4" id="KW-1185">Reference proteome</keyword>
<reference evidence="3 4" key="1">
    <citation type="submission" date="2020-08" db="EMBL/GenBank/DDBJ databases">
        <title>Sequencing the genomes of 1000 actinobacteria strains.</title>
        <authorList>
            <person name="Klenk H.-P."/>
        </authorList>
    </citation>
    <scope>NUCLEOTIDE SEQUENCE [LARGE SCALE GENOMIC DNA]</scope>
    <source>
        <strain evidence="3 4">DSM 45084</strain>
    </source>
</reference>
<dbReference type="GO" id="GO:0006825">
    <property type="term" value="P:copper ion transport"/>
    <property type="evidence" value="ECO:0007669"/>
    <property type="project" value="InterPro"/>
</dbReference>
<dbReference type="InterPro" id="IPR032694">
    <property type="entry name" value="CopC/D"/>
</dbReference>
<feature type="transmembrane region" description="Helical" evidence="2">
    <location>
        <begin position="54"/>
        <end position="76"/>
    </location>
</feature>
<keyword evidence="2" id="KW-0472">Membrane</keyword>
<gene>
    <name evidence="3" type="ORF">F4559_004171</name>
</gene>
<protein>
    <submittedName>
        <fullName evidence="3">Putative membrane protein</fullName>
    </submittedName>
</protein>
<accession>A0A7W7WX82</accession>
<feature type="transmembrane region" description="Helical" evidence="2">
    <location>
        <begin position="12"/>
        <end position="34"/>
    </location>
</feature>
<dbReference type="GO" id="GO:0030313">
    <property type="term" value="C:cell envelope"/>
    <property type="evidence" value="ECO:0007669"/>
    <property type="project" value="UniProtKB-SubCell"/>
</dbReference>